<feature type="transmembrane region" description="Helical" evidence="1">
    <location>
        <begin position="39"/>
        <end position="58"/>
    </location>
</feature>
<evidence type="ECO:0000256" key="1">
    <source>
        <dbReference type="SAM" id="Phobius"/>
    </source>
</evidence>
<dbReference type="InterPro" id="IPR049504">
    <property type="entry name" value="O-antigen_lig"/>
</dbReference>
<feature type="transmembrane region" description="Helical" evidence="1">
    <location>
        <begin position="344"/>
        <end position="366"/>
    </location>
</feature>
<feature type="transmembrane region" description="Helical" evidence="1">
    <location>
        <begin position="7"/>
        <end position="27"/>
    </location>
</feature>
<reference evidence="2 3" key="1">
    <citation type="journal article" date="2015" name="Genome Announc.">
        <title>Expanding the biotechnology potential of lactobacilli through comparative genomics of 213 strains and associated genera.</title>
        <authorList>
            <person name="Sun Z."/>
            <person name="Harris H.M."/>
            <person name="McCann A."/>
            <person name="Guo C."/>
            <person name="Argimon S."/>
            <person name="Zhang W."/>
            <person name="Yang X."/>
            <person name="Jeffery I.B."/>
            <person name="Cooney J.C."/>
            <person name="Kagawa T.F."/>
            <person name="Liu W."/>
            <person name="Song Y."/>
            <person name="Salvetti E."/>
            <person name="Wrobel A."/>
            <person name="Rasinkangas P."/>
            <person name="Parkhill J."/>
            <person name="Rea M.C."/>
            <person name="O'Sullivan O."/>
            <person name="Ritari J."/>
            <person name="Douillard F.P."/>
            <person name="Paul Ross R."/>
            <person name="Yang R."/>
            <person name="Briner A.E."/>
            <person name="Felis G.E."/>
            <person name="de Vos W.M."/>
            <person name="Barrangou R."/>
            <person name="Klaenhammer T.R."/>
            <person name="Caufield P.W."/>
            <person name="Cui Y."/>
            <person name="Zhang H."/>
            <person name="O'Toole P.W."/>
        </authorList>
    </citation>
    <scope>NUCLEOTIDE SEQUENCE [LARGE SCALE GENOMIC DNA]</scope>
    <source>
        <strain evidence="2 3">DSM 20623</strain>
    </source>
</reference>
<organism evidence="2 3">
    <name type="scientific">Carnobacterium divergens DSM 20623</name>
    <dbReference type="NCBI Taxonomy" id="1449336"/>
    <lineage>
        <taxon>Bacteria</taxon>
        <taxon>Bacillati</taxon>
        <taxon>Bacillota</taxon>
        <taxon>Bacilli</taxon>
        <taxon>Lactobacillales</taxon>
        <taxon>Carnobacteriaceae</taxon>
        <taxon>Carnobacterium</taxon>
    </lineage>
</organism>
<feature type="transmembrane region" description="Helical" evidence="1">
    <location>
        <begin position="247"/>
        <end position="268"/>
    </location>
</feature>
<sequence>MKSEKQLVSFFLILMAIFPIIDVLNGYALSMNYSFPIGVVYRMGCFLFLVGSILFYGFKKSIYTLLTLWTIFSCTLLLLLQSMVLSHTPTIIFQDSVVLIKLYLWLLIPYFIYQHQTVLRSLNYEKLFIMISFLFTIGLLIPYFMNIGNQTYENSDAGYKGFYFATNDTTLAFIVSSTFTGNYLVKKIGEHTKIKTLSLIILYFCNMVCLLLLATKTGIFYGAILTIVLVVYFLFFQKKISKNSRILTSLVVAVLTVFIVVMGSEFILTATAGTINRITYFYHLFDGDLVRLLTSSRSEYLQGGWEYFSQSQHPFLIPLIGFGFEYRLLHFGRVGLIEMDFFDFLFSFGFIGVVVVTIMISYFFILALNKRGKSIYSIVYVVLLGYGFFAGHVFFSALSTTILGLVCGGIILKYGERET</sequence>
<feature type="transmembrane region" description="Helical" evidence="1">
    <location>
        <begin position="378"/>
        <end position="411"/>
    </location>
</feature>
<name>A0A0R2HWD2_CARDV</name>
<dbReference type="RefSeq" id="WP_034571883.1">
    <property type="nucleotide sequence ID" value="NZ_JQBS01000017.1"/>
</dbReference>
<proteinExistence type="predicted"/>
<feature type="transmembrane region" description="Helical" evidence="1">
    <location>
        <begin position="65"/>
        <end position="85"/>
    </location>
</feature>
<accession>A0A0R2HWD2</accession>
<dbReference type="AlphaFoldDB" id="A0A0R2HWD2"/>
<feature type="transmembrane region" description="Helical" evidence="1">
    <location>
        <begin position="91"/>
        <end position="112"/>
    </location>
</feature>
<evidence type="ECO:0000313" key="3">
    <source>
        <dbReference type="Proteomes" id="UP000051658"/>
    </source>
</evidence>
<keyword evidence="1" id="KW-0472">Membrane</keyword>
<dbReference type="PATRIC" id="fig|1449336.4.peg.690"/>
<feature type="transmembrane region" description="Helical" evidence="1">
    <location>
        <begin position="164"/>
        <end position="185"/>
    </location>
</feature>
<dbReference type="EMBL" id="JQBS01000017">
    <property type="protein sequence ID" value="KRN57024.1"/>
    <property type="molecule type" value="Genomic_DNA"/>
</dbReference>
<dbReference type="Pfam" id="PF13425">
    <property type="entry name" value="O-antigen_lig"/>
    <property type="match status" value="1"/>
</dbReference>
<keyword evidence="3" id="KW-1185">Reference proteome</keyword>
<feature type="transmembrane region" description="Helical" evidence="1">
    <location>
        <begin position="219"/>
        <end position="235"/>
    </location>
</feature>
<keyword evidence="1" id="KW-1133">Transmembrane helix</keyword>
<dbReference type="GeneID" id="89587964"/>
<gene>
    <name evidence="2" type="ORF">IV74_GL000674</name>
</gene>
<feature type="transmembrane region" description="Helical" evidence="1">
    <location>
        <begin position="197"/>
        <end position="213"/>
    </location>
</feature>
<dbReference type="eggNOG" id="ENOG502ZAUS">
    <property type="taxonomic scope" value="Bacteria"/>
</dbReference>
<protein>
    <submittedName>
        <fullName evidence="2">Uncharacterized protein</fullName>
    </submittedName>
</protein>
<evidence type="ECO:0000313" key="2">
    <source>
        <dbReference type="EMBL" id="KRN57024.1"/>
    </source>
</evidence>
<dbReference type="Proteomes" id="UP000051658">
    <property type="component" value="Unassembled WGS sequence"/>
</dbReference>
<keyword evidence="1" id="KW-0812">Transmembrane</keyword>
<feature type="transmembrane region" description="Helical" evidence="1">
    <location>
        <begin position="124"/>
        <end position="144"/>
    </location>
</feature>
<comment type="caution">
    <text evidence="2">The sequence shown here is derived from an EMBL/GenBank/DDBJ whole genome shotgun (WGS) entry which is preliminary data.</text>
</comment>